<evidence type="ECO:0000313" key="3">
    <source>
        <dbReference type="EMBL" id="PRY20335.1"/>
    </source>
</evidence>
<dbReference type="EMBL" id="PVZG01000024">
    <property type="protein sequence ID" value="PRY20335.1"/>
    <property type="molecule type" value="Genomic_DNA"/>
</dbReference>
<proteinExistence type="predicted"/>
<keyword evidence="2" id="KW-0812">Transmembrane</keyword>
<protein>
    <submittedName>
        <fullName evidence="3">Uncharacterized protein</fullName>
    </submittedName>
</protein>
<feature type="compositionally biased region" description="Low complexity" evidence="1">
    <location>
        <begin position="54"/>
        <end position="71"/>
    </location>
</feature>
<evidence type="ECO:0000256" key="1">
    <source>
        <dbReference type="SAM" id="MobiDB-lite"/>
    </source>
</evidence>
<evidence type="ECO:0000313" key="4">
    <source>
        <dbReference type="Proteomes" id="UP000239209"/>
    </source>
</evidence>
<dbReference type="OrthoDB" id="3362655at2"/>
<reference evidence="3 4" key="1">
    <citation type="submission" date="2018-03" db="EMBL/GenBank/DDBJ databases">
        <title>Genomic Encyclopedia of Archaeal and Bacterial Type Strains, Phase II (KMG-II): from individual species to whole genera.</title>
        <authorList>
            <person name="Goeker M."/>
        </authorList>
    </citation>
    <scope>NUCLEOTIDE SEQUENCE [LARGE SCALE GENOMIC DNA]</scope>
    <source>
        <strain evidence="3 4">DSM 45348</strain>
    </source>
</reference>
<keyword evidence="4" id="KW-1185">Reference proteome</keyword>
<dbReference type="Proteomes" id="UP000239209">
    <property type="component" value="Unassembled WGS sequence"/>
</dbReference>
<name>A0A2T0RGP4_9ACTN</name>
<dbReference type="AlphaFoldDB" id="A0A2T0RGP4"/>
<sequence length="300" mass="31951">MLRDPRPRSAHRANPGSGLAILSRPALTRTHVPAQHRRTPVRPQDETTRRLRPRTATTWGTPRRPTGPLHPLAQPQQALQLLLSGLGALIITSIVVLTGFFVVAEESRGPIDGTAARTDLSAQSIRSRVVDTEPLTRREVFPGTEIRPAAGAEPYRVAVTHVDTDCATAATGELGAVLDEHGCSQVVRAGLIAPYGDYRVTAGVFNVADADAAAAVSEETGLLVEAGRGSFAVLSTGGTVAAPLAQVGWHTAGHYVLYCAISRPDGSLVTDDDPYAEQITEDVVEHYLTQDVIARRSINP</sequence>
<comment type="caution">
    <text evidence="3">The sequence shown here is derived from an EMBL/GenBank/DDBJ whole genome shotgun (WGS) entry which is preliminary data.</text>
</comment>
<feature type="transmembrane region" description="Helical" evidence="2">
    <location>
        <begin position="81"/>
        <end position="104"/>
    </location>
</feature>
<accession>A0A2T0RGP4</accession>
<organism evidence="3 4">
    <name type="scientific">Pseudosporangium ferrugineum</name>
    <dbReference type="NCBI Taxonomy" id="439699"/>
    <lineage>
        <taxon>Bacteria</taxon>
        <taxon>Bacillati</taxon>
        <taxon>Actinomycetota</taxon>
        <taxon>Actinomycetes</taxon>
        <taxon>Micromonosporales</taxon>
        <taxon>Micromonosporaceae</taxon>
        <taxon>Pseudosporangium</taxon>
    </lineage>
</organism>
<gene>
    <name evidence="3" type="ORF">CLV70_12448</name>
</gene>
<dbReference type="RefSeq" id="WP_106130619.1">
    <property type="nucleotide sequence ID" value="NZ_PVZG01000024.1"/>
</dbReference>
<feature type="region of interest" description="Disordered" evidence="1">
    <location>
        <begin position="1"/>
        <end position="71"/>
    </location>
</feature>
<keyword evidence="2" id="KW-0472">Membrane</keyword>
<keyword evidence="2" id="KW-1133">Transmembrane helix</keyword>
<evidence type="ECO:0000256" key="2">
    <source>
        <dbReference type="SAM" id="Phobius"/>
    </source>
</evidence>